<keyword evidence="3" id="KW-1185">Reference proteome</keyword>
<dbReference type="Proteomes" id="UP001491310">
    <property type="component" value="Unassembled WGS sequence"/>
</dbReference>
<feature type="region of interest" description="Disordered" evidence="1">
    <location>
        <begin position="1"/>
        <end position="43"/>
    </location>
</feature>
<protein>
    <submittedName>
        <fullName evidence="2">Uncharacterized protein</fullName>
    </submittedName>
</protein>
<reference evidence="2 3" key="1">
    <citation type="journal article" date="2024" name="Nat. Commun.">
        <title>Phylogenomics reveals the evolutionary origins of lichenization in chlorophyte algae.</title>
        <authorList>
            <person name="Puginier C."/>
            <person name="Libourel C."/>
            <person name="Otte J."/>
            <person name="Skaloud P."/>
            <person name="Haon M."/>
            <person name="Grisel S."/>
            <person name="Petersen M."/>
            <person name="Berrin J.G."/>
            <person name="Delaux P.M."/>
            <person name="Dal Grande F."/>
            <person name="Keller J."/>
        </authorList>
    </citation>
    <scope>NUCLEOTIDE SEQUENCE [LARGE SCALE GENOMIC DNA]</scope>
    <source>
        <strain evidence="2 3">SAG 216-7</strain>
    </source>
</reference>
<evidence type="ECO:0000256" key="1">
    <source>
        <dbReference type="SAM" id="MobiDB-lite"/>
    </source>
</evidence>
<evidence type="ECO:0000313" key="3">
    <source>
        <dbReference type="Proteomes" id="UP001491310"/>
    </source>
</evidence>
<sequence length="68" mass="7644">MPKQAALHRPMPKNRPPYSHTAASPHIPRANDSLKGNKARQSRRHTLQLDQMLRARMFGRSSLRGCGG</sequence>
<gene>
    <name evidence="2" type="ORF">WJX75_006330</name>
</gene>
<organism evidence="2 3">
    <name type="scientific">Coccomyxa subellipsoidea</name>
    <dbReference type="NCBI Taxonomy" id="248742"/>
    <lineage>
        <taxon>Eukaryota</taxon>
        <taxon>Viridiplantae</taxon>
        <taxon>Chlorophyta</taxon>
        <taxon>core chlorophytes</taxon>
        <taxon>Trebouxiophyceae</taxon>
        <taxon>Trebouxiophyceae incertae sedis</taxon>
        <taxon>Coccomyxaceae</taxon>
        <taxon>Coccomyxa</taxon>
    </lineage>
</organism>
<evidence type="ECO:0000313" key="2">
    <source>
        <dbReference type="EMBL" id="KAK9915217.1"/>
    </source>
</evidence>
<accession>A0ABR2YTN3</accession>
<proteinExistence type="predicted"/>
<dbReference type="EMBL" id="JALJOT010000005">
    <property type="protein sequence ID" value="KAK9915217.1"/>
    <property type="molecule type" value="Genomic_DNA"/>
</dbReference>
<comment type="caution">
    <text evidence="2">The sequence shown here is derived from an EMBL/GenBank/DDBJ whole genome shotgun (WGS) entry which is preliminary data.</text>
</comment>
<name>A0ABR2YTN3_9CHLO</name>